<sequence length="121" mass="13812">MSKIVVAVNVMIMEKEKISDVVDGGGDGEMFFLYDEKHKWSMMDGLQGYVLFYYPGRSNLNTLASIPPEEWPEDIDMVTYRVKDIGTKEAKESFAELYAVLKEKKWNMDSVLDEIIASGPF</sequence>
<protein>
    <submittedName>
        <fullName evidence="1">Uncharacterized protein</fullName>
    </submittedName>
</protein>
<evidence type="ECO:0000313" key="1">
    <source>
        <dbReference type="EMBL" id="PFG58915.1"/>
    </source>
</evidence>
<dbReference type="EMBL" id="PDJN01000003">
    <property type="protein sequence ID" value="PFG58915.1"/>
    <property type="molecule type" value="Genomic_DNA"/>
</dbReference>
<dbReference type="Proteomes" id="UP000221580">
    <property type="component" value="Unassembled WGS sequence"/>
</dbReference>
<evidence type="ECO:0000313" key="2">
    <source>
        <dbReference type="Proteomes" id="UP000221580"/>
    </source>
</evidence>
<gene>
    <name evidence="1" type="ORF">DM05_3580</name>
</gene>
<name>A0A7Z1GKD1_9PSED</name>
<proteinExistence type="predicted"/>
<comment type="caution">
    <text evidence="1">The sequence shown here is derived from an EMBL/GenBank/DDBJ whole genome shotgun (WGS) entry which is preliminary data.</text>
</comment>
<reference evidence="1 2" key="2">
    <citation type="submission" date="2017-10" db="EMBL/GenBank/DDBJ databases">
        <title>Bacterial endophytes that colonize and modify switchgrass growth.</title>
        <authorList>
            <person name="Debolt S."/>
        </authorList>
    </citation>
    <scope>NUCLEOTIDE SEQUENCE [LARGE SCALE GENOMIC DNA]</scope>
    <source>
        <strain evidence="1 2">A2-S9</strain>
    </source>
</reference>
<organism evidence="1 2">
    <name type="scientific">Pseudomonas poae</name>
    <dbReference type="NCBI Taxonomy" id="200451"/>
    <lineage>
        <taxon>Bacteria</taxon>
        <taxon>Pseudomonadati</taxon>
        <taxon>Pseudomonadota</taxon>
        <taxon>Gammaproteobacteria</taxon>
        <taxon>Pseudomonadales</taxon>
        <taxon>Pseudomonadaceae</taxon>
        <taxon>Pseudomonas</taxon>
    </lineage>
</organism>
<dbReference type="RefSeq" id="WP_098480173.1">
    <property type="nucleotide sequence ID" value="NZ_PDJN01000003.1"/>
</dbReference>
<reference evidence="1 2" key="1">
    <citation type="submission" date="2017-09" db="EMBL/GenBank/DDBJ databases">
        <authorList>
            <person name="DeBolt S."/>
            <person name="Huntemann M."/>
            <person name="Clum A."/>
            <person name="Pillay M."/>
            <person name="Palaniappan K."/>
            <person name="Varghese N."/>
            <person name="Mikhailova N."/>
            <person name="Stamatis D."/>
            <person name="Reddy T."/>
            <person name="Daum C."/>
            <person name="Shapiro N."/>
            <person name="Ivanova N."/>
            <person name="Kyrpides N."/>
            <person name="Woyke T."/>
        </authorList>
    </citation>
    <scope>NUCLEOTIDE SEQUENCE [LARGE SCALE GENOMIC DNA]</scope>
    <source>
        <strain evidence="1 2">A2-S9</strain>
    </source>
</reference>
<dbReference type="AlphaFoldDB" id="A0A7Z1GKD1"/>
<accession>A0A7Z1GKD1</accession>